<organism evidence="3 4">
    <name type="scientific">Halobacillus litoralis</name>
    <dbReference type="NCBI Taxonomy" id="45668"/>
    <lineage>
        <taxon>Bacteria</taxon>
        <taxon>Bacillati</taxon>
        <taxon>Bacillota</taxon>
        <taxon>Bacilli</taxon>
        <taxon>Bacillales</taxon>
        <taxon>Bacillaceae</taxon>
        <taxon>Halobacillus</taxon>
    </lineage>
</organism>
<protein>
    <submittedName>
        <fullName evidence="3">YhcN/YlaJ family sporulation lipoprotein</fullName>
    </submittedName>
</protein>
<dbReference type="Pfam" id="PF09580">
    <property type="entry name" value="Spore_YhcN_YlaJ"/>
    <property type="match status" value="1"/>
</dbReference>
<accession>A0A410MAJ4</accession>
<gene>
    <name evidence="3" type="ORF">HLI_05705</name>
</gene>
<feature type="chain" id="PRO_5039714097" evidence="2">
    <location>
        <begin position="21"/>
        <end position="181"/>
    </location>
</feature>
<evidence type="ECO:0000313" key="4">
    <source>
        <dbReference type="Proteomes" id="UP000287756"/>
    </source>
</evidence>
<evidence type="ECO:0000256" key="1">
    <source>
        <dbReference type="SAM" id="MobiDB-lite"/>
    </source>
</evidence>
<dbReference type="InterPro" id="IPR019076">
    <property type="entry name" value="Spore_lipoprot_YhcN/YlaJ-like"/>
</dbReference>
<dbReference type="InterPro" id="IPR014247">
    <property type="entry name" value="Spore_lipoprot_YhcN/YlaJ"/>
</dbReference>
<dbReference type="AlphaFoldDB" id="A0A410MAJ4"/>
<dbReference type="EMBL" id="CP026118">
    <property type="protein sequence ID" value="QAS51762.1"/>
    <property type="molecule type" value="Genomic_DNA"/>
</dbReference>
<dbReference type="Proteomes" id="UP000287756">
    <property type="component" value="Chromosome"/>
</dbReference>
<keyword evidence="3" id="KW-0449">Lipoprotein</keyword>
<dbReference type="PROSITE" id="PS51257">
    <property type="entry name" value="PROKAR_LIPOPROTEIN"/>
    <property type="match status" value="1"/>
</dbReference>
<proteinExistence type="predicted"/>
<sequence>MKIKAFAIGLLVASSLVACQAEQEAGDDKGNDNGVQNTRFEREADNMSQEGNNVDKAENDRGMVHNTNYRVAKDAANRITKDVDGVDNAYVLKTRDNAYVAAELDNPKGDKNKVSDDMKKQIEKAVKASDENINNVYISTNPDFVDLTNNYVNDVENGEPVRGFFREFGEMVDRVFPDQRS</sequence>
<dbReference type="GO" id="GO:0030435">
    <property type="term" value="P:sporulation resulting in formation of a cellular spore"/>
    <property type="evidence" value="ECO:0007669"/>
    <property type="project" value="InterPro"/>
</dbReference>
<dbReference type="RefSeq" id="WP_128523784.1">
    <property type="nucleotide sequence ID" value="NZ_CANLVY010000008.1"/>
</dbReference>
<keyword evidence="2" id="KW-0732">Signal</keyword>
<dbReference type="KEGG" id="hli:HLI_05705"/>
<feature type="region of interest" description="Disordered" evidence="1">
    <location>
        <begin position="23"/>
        <end position="60"/>
    </location>
</feature>
<reference evidence="3 4" key="1">
    <citation type="submission" date="2018-01" db="EMBL/GenBank/DDBJ databases">
        <title>The whole genome sequencing and assembly of Halobacillus litoralis ERB031 strain.</title>
        <authorList>
            <person name="Lee S.-J."/>
            <person name="Park M.-K."/>
            <person name="Kim J.-Y."/>
            <person name="Lee Y.-J."/>
            <person name="Yi H."/>
            <person name="Bahn Y.-S."/>
            <person name="Kim J.F."/>
            <person name="Lee D.-W."/>
        </authorList>
    </citation>
    <scope>NUCLEOTIDE SEQUENCE [LARGE SCALE GENOMIC DNA]</scope>
    <source>
        <strain evidence="3 4">ERB 031</strain>
    </source>
</reference>
<evidence type="ECO:0000256" key="2">
    <source>
        <dbReference type="SAM" id="SignalP"/>
    </source>
</evidence>
<name>A0A410MAJ4_9BACI</name>
<evidence type="ECO:0000313" key="3">
    <source>
        <dbReference type="EMBL" id="QAS51762.1"/>
    </source>
</evidence>
<dbReference type="NCBIfam" id="TIGR02898">
    <property type="entry name" value="spore_YhcN_YlaJ"/>
    <property type="match status" value="1"/>
</dbReference>
<dbReference type="OrthoDB" id="1707228at2"/>
<feature type="signal peptide" evidence="2">
    <location>
        <begin position="1"/>
        <end position="20"/>
    </location>
</feature>